<dbReference type="EMBL" id="FMYU01000004">
    <property type="protein sequence ID" value="SDC35834.1"/>
    <property type="molecule type" value="Genomic_DNA"/>
</dbReference>
<evidence type="ECO:0000256" key="3">
    <source>
        <dbReference type="PROSITE-ProRule" id="PRU00339"/>
    </source>
</evidence>
<proteinExistence type="predicted"/>
<dbReference type="PANTHER" id="PTHR44858">
    <property type="entry name" value="TETRATRICOPEPTIDE REPEAT PROTEIN 6"/>
    <property type="match status" value="1"/>
</dbReference>
<dbReference type="SMART" id="SM00028">
    <property type="entry name" value="TPR"/>
    <property type="match status" value="6"/>
</dbReference>
<keyword evidence="5" id="KW-1185">Reference proteome</keyword>
<dbReference type="PROSITE" id="PS50293">
    <property type="entry name" value="TPR_REGION"/>
    <property type="match status" value="3"/>
</dbReference>
<name>A0A1G6KXY6_9BACT</name>
<evidence type="ECO:0000256" key="2">
    <source>
        <dbReference type="ARBA" id="ARBA00022803"/>
    </source>
</evidence>
<dbReference type="Proteomes" id="UP000199411">
    <property type="component" value="Unassembled WGS sequence"/>
</dbReference>
<keyword evidence="1" id="KW-0677">Repeat</keyword>
<dbReference type="InterPro" id="IPR019734">
    <property type="entry name" value="TPR_rpt"/>
</dbReference>
<dbReference type="PROSITE" id="PS50005">
    <property type="entry name" value="TPR"/>
    <property type="match status" value="5"/>
</dbReference>
<feature type="repeat" description="TPR" evidence="3">
    <location>
        <begin position="30"/>
        <end position="63"/>
    </location>
</feature>
<protein>
    <submittedName>
        <fullName evidence="4">TPR repeat-containing protein</fullName>
    </submittedName>
</protein>
<dbReference type="PANTHER" id="PTHR44858:SF1">
    <property type="entry name" value="UDP-N-ACETYLGLUCOSAMINE--PEPTIDE N-ACETYLGLUCOSAMINYLTRANSFERASE SPINDLY-RELATED"/>
    <property type="match status" value="1"/>
</dbReference>
<feature type="repeat" description="TPR" evidence="3">
    <location>
        <begin position="177"/>
        <end position="210"/>
    </location>
</feature>
<reference evidence="5" key="1">
    <citation type="submission" date="2016-10" db="EMBL/GenBank/DDBJ databases">
        <authorList>
            <person name="Varghese N."/>
            <person name="Submissions S."/>
        </authorList>
    </citation>
    <scope>NUCLEOTIDE SEQUENCE [LARGE SCALE GENOMIC DNA]</scope>
    <source>
        <strain evidence="5">DSM 8415</strain>
    </source>
</reference>
<evidence type="ECO:0000256" key="1">
    <source>
        <dbReference type="ARBA" id="ARBA00022737"/>
    </source>
</evidence>
<feature type="repeat" description="TPR" evidence="3">
    <location>
        <begin position="64"/>
        <end position="97"/>
    </location>
</feature>
<dbReference type="InterPro" id="IPR050498">
    <property type="entry name" value="Ycf3"/>
</dbReference>
<evidence type="ECO:0000313" key="4">
    <source>
        <dbReference type="EMBL" id="SDC35834.1"/>
    </source>
</evidence>
<keyword evidence="2 3" id="KW-0802">TPR repeat</keyword>
<dbReference type="SUPFAM" id="SSF48452">
    <property type="entry name" value="TPR-like"/>
    <property type="match status" value="1"/>
</dbReference>
<dbReference type="AlphaFoldDB" id="A0A1G6KXY6"/>
<dbReference type="InterPro" id="IPR011990">
    <property type="entry name" value="TPR-like_helical_dom_sf"/>
</dbReference>
<organism evidence="4 5">
    <name type="scientific">Desulfurella multipotens</name>
    <dbReference type="NCBI Taxonomy" id="79269"/>
    <lineage>
        <taxon>Bacteria</taxon>
        <taxon>Pseudomonadati</taxon>
        <taxon>Campylobacterota</taxon>
        <taxon>Desulfurellia</taxon>
        <taxon>Desulfurellales</taxon>
        <taxon>Desulfurellaceae</taxon>
        <taxon>Desulfurella</taxon>
    </lineage>
</organism>
<dbReference type="Pfam" id="PF13181">
    <property type="entry name" value="TPR_8"/>
    <property type="match status" value="2"/>
</dbReference>
<sequence length="282" mass="32828">MKKIILIITVMFVVQINNVYAQEISNLAKSMAYFQQAQSSYERNQFQQAIEEYTAAIEENPNNYMAYINRGIVFFELNRYNEALKDFKKAQSIDPNDPYAYYNSAIVYNEMASTALENDDTYLYYKKAKDELTKAIQNDPNFYKAYINIGMVNYELAFYQDAINDFTKALQIQPLSYKAYYNRGIVYYILGNLIAAESDFTNAIEINPDYADAYFNRGLVYKQKNNVKKALDDFYQAGMLYAKNYKIKEAYECADLIKSTDEFSTLLYDLKSTITKQEIYGS</sequence>
<feature type="repeat" description="TPR" evidence="3">
    <location>
        <begin position="211"/>
        <end position="244"/>
    </location>
</feature>
<dbReference type="RefSeq" id="WP_092128199.1">
    <property type="nucleotide sequence ID" value="NZ_FMYU01000004.1"/>
</dbReference>
<dbReference type="Pfam" id="PF00515">
    <property type="entry name" value="TPR_1"/>
    <property type="match status" value="1"/>
</dbReference>
<dbReference type="Gene3D" id="1.25.40.10">
    <property type="entry name" value="Tetratricopeptide repeat domain"/>
    <property type="match status" value="3"/>
</dbReference>
<gene>
    <name evidence="4" type="ORF">SAMN05660835_00722</name>
</gene>
<evidence type="ECO:0000313" key="5">
    <source>
        <dbReference type="Proteomes" id="UP000199411"/>
    </source>
</evidence>
<feature type="repeat" description="TPR" evidence="3">
    <location>
        <begin position="143"/>
        <end position="176"/>
    </location>
</feature>
<dbReference type="OrthoDB" id="5469766at2"/>
<accession>A0A1G6KXY6</accession>
<dbReference type="Pfam" id="PF13432">
    <property type="entry name" value="TPR_16"/>
    <property type="match status" value="1"/>
</dbReference>